<keyword evidence="1" id="KW-0812">Transmembrane</keyword>
<keyword evidence="1" id="KW-0472">Membrane</keyword>
<proteinExistence type="predicted"/>
<dbReference type="EMBL" id="FOVI01000004">
    <property type="protein sequence ID" value="SFN36293.1"/>
    <property type="molecule type" value="Genomic_DNA"/>
</dbReference>
<evidence type="ECO:0000313" key="4">
    <source>
        <dbReference type="Proteomes" id="UP000199036"/>
    </source>
</evidence>
<sequence>MNKTLAFAALFLSLSAFSQVGQPLDTISKPQQMAAEVVEFTETNLATDTLTSALVPLNNEDLKHRKFRADFKENYSSSEFEYNVKKESGFLARLREWWRNFLDWFKTDTNESSYILDEIINIVLVFLAIIAFGFLIYYLNKKGFIKLFSKKEQTVINEKFIEENIDIIDFKLLTQQAKQENNLRKAVRYYYLWTLKSWSQNNFIEYEPNKTTKQYVAEISDTANKTAFSYISYIYDNVWYGLHEISVEDFEKIEQQFIQLINKES</sequence>
<feature type="chain" id="PRO_5011739524" description="DUF4129 domain-containing protein" evidence="2">
    <location>
        <begin position="19"/>
        <end position="265"/>
    </location>
</feature>
<dbReference type="OrthoDB" id="5491447at2"/>
<evidence type="ECO:0008006" key="5">
    <source>
        <dbReference type="Google" id="ProtNLM"/>
    </source>
</evidence>
<reference evidence="4" key="1">
    <citation type="submission" date="2016-10" db="EMBL/GenBank/DDBJ databases">
        <authorList>
            <person name="Varghese N."/>
            <person name="Submissions S."/>
        </authorList>
    </citation>
    <scope>NUCLEOTIDE SEQUENCE [LARGE SCALE GENOMIC DNA]</scope>
    <source>
        <strain evidence="4">DS-12</strain>
    </source>
</reference>
<evidence type="ECO:0000313" key="3">
    <source>
        <dbReference type="EMBL" id="SFN36293.1"/>
    </source>
</evidence>
<name>A0A1I4YEU1_9FLAO</name>
<protein>
    <recommendedName>
        <fullName evidence="5">DUF4129 domain-containing protein</fullName>
    </recommendedName>
</protein>
<accession>A0A1I4YEU1</accession>
<dbReference type="RefSeq" id="WP_091519891.1">
    <property type="nucleotide sequence ID" value="NZ_FOVI01000004.1"/>
</dbReference>
<organism evidence="3 4">
    <name type="scientific">Paenimyroides ummariense</name>
    <dbReference type="NCBI Taxonomy" id="913024"/>
    <lineage>
        <taxon>Bacteria</taxon>
        <taxon>Pseudomonadati</taxon>
        <taxon>Bacteroidota</taxon>
        <taxon>Flavobacteriia</taxon>
        <taxon>Flavobacteriales</taxon>
        <taxon>Flavobacteriaceae</taxon>
        <taxon>Paenimyroides</taxon>
    </lineage>
</organism>
<keyword evidence="2" id="KW-0732">Signal</keyword>
<keyword evidence="1" id="KW-1133">Transmembrane helix</keyword>
<keyword evidence="4" id="KW-1185">Reference proteome</keyword>
<dbReference type="AlphaFoldDB" id="A0A1I4YEU1"/>
<evidence type="ECO:0000256" key="1">
    <source>
        <dbReference type="SAM" id="Phobius"/>
    </source>
</evidence>
<evidence type="ECO:0000256" key="2">
    <source>
        <dbReference type="SAM" id="SignalP"/>
    </source>
</evidence>
<dbReference type="STRING" id="913024.SAMN05421741_104130"/>
<gene>
    <name evidence="3" type="ORF">SAMN05421741_104130</name>
</gene>
<feature type="transmembrane region" description="Helical" evidence="1">
    <location>
        <begin position="119"/>
        <end position="140"/>
    </location>
</feature>
<dbReference type="Proteomes" id="UP000199036">
    <property type="component" value="Unassembled WGS sequence"/>
</dbReference>
<feature type="signal peptide" evidence="2">
    <location>
        <begin position="1"/>
        <end position="18"/>
    </location>
</feature>